<dbReference type="Pfam" id="PF13522">
    <property type="entry name" value="GATase_6"/>
    <property type="match status" value="1"/>
</dbReference>
<keyword evidence="2" id="KW-0547">Nucleotide-binding</keyword>
<dbReference type="PANTHER" id="PTHR43284">
    <property type="entry name" value="ASPARAGINE SYNTHETASE (GLUTAMINE-HYDROLYZING)"/>
    <property type="match status" value="1"/>
</dbReference>
<dbReference type="NCBIfam" id="TIGR01536">
    <property type="entry name" value="asn_synth_AEB"/>
    <property type="match status" value="1"/>
</dbReference>
<dbReference type="GO" id="GO:0005829">
    <property type="term" value="C:cytosol"/>
    <property type="evidence" value="ECO:0007669"/>
    <property type="project" value="TreeGrafter"/>
</dbReference>
<dbReference type="GO" id="GO:0005524">
    <property type="term" value="F:ATP binding"/>
    <property type="evidence" value="ECO:0007669"/>
    <property type="project" value="UniProtKB-KW"/>
</dbReference>
<dbReference type="InterPro" id="IPR029055">
    <property type="entry name" value="Ntn_hydrolases_N"/>
</dbReference>
<dbReference type="CDD" id="cd00712">
    <property type="entry name" value="AsnB"/>
    <property type="match status" value="1"/>
</dbReference>
<dbReference type="PROSITE" id="PS51278">
    <property type="entry name" value="GATASE_TYPE_2"/>
    <property type="match status" value="1"/>
</dbReference>
<dbReference type="InterPro" id="IPR014729">
    <property type="entry name" value="Rossmann-like_a/b/a_fold"/>
</dbReference>
<dbReference type="GO" id="GO:0006529">
    <property type="term" value="P:asparagine biosynthetic process"/>
    <property type="evidence" value="ECO:0007669"/>
    <property type="project" value="InterPro"/>
</dbReference>
<dbReference type="Gene3D" id="3.40.50.620">
    <property type="entry name" value="HUPs"/>
    <property type="match status" value="1"/>
</dbReference>
<evidence type="ECO:0000256" key="3">
    <source>
        <dbReference type="ARBA" id="ARBA00022840"/>
    </source>
</evidence>
<dbReference type="InterPro" id="IPR006426">
    <property type="entry name" value="Asn_synth_AEB"/>
</dbReference>
<dbReference type="Gene3D" id="3.60.20.10">
    <property type="entry name" value="Glutamine Phosphoribosylpyrophosphate, subunit 1, domain 1"/>
    <property type="match status" value="1"/>
</dbReference>
<dbReference type="PIRSF" id="PIRSF001589">
    <property type="entry name" value="Asn_synthetase_glu-h"/>
    <property type="match status" value="1"/>
</dbReference>
<dbReference type="SUPFAM" id="SSF52402">
    <property type="entry name" value="Adenine nucleotide alpha hydrolases-like"/>
    <property type="match status" value="1"/>
</dbReference>
<evidence type="ECO:0000259" key="5">
    <source>
        <dbReference type="PROSITE" id="PS51278"/>
    </source>
</evidence>
<dbReference type="InterPro" id="IPR001962">
    <property type="entry name" value="Asn_synthase"/>
</dbReference>
<dbReference type="PANTHER" id="PTHR43284:SF1">
    <property type="entry name" value="ASPARAGINE SYNTHETASE"/>
    <property type="match status" value="1"/>
</dbReference>
<keyword evidence="4" id="KW-0315">Glutamine amidotransferase</keyword>
<protein>
    <recommendedName>
        <fullName evidence="5">Glutamine amidotransferase type-2 domain-containing protein</fullName>
    </recommendedName>
</protein>
<evidence type="ECO:0000256" key="4">
    <source>
        <dbReference type="ARBA" id="ARBA00022962"/>
    </source>
</evidence>
<keyword evidence="3" id="KW-0067">ATP-binding</keyword>
<proteinExistence type="inferred from homology"/>
<dbReference type="InterPro" id="IPR051786">
    <property type="entry name" value="ASN_synthetase/amidase"/>
</dbReference>
<comment type="similarity">
    <text evidence="1">Belongs to the asparagine synthetase family.</text>
</comment>
<reference evidence="6" key="1">
    <citation type="submission" date="2018-05" db="EMBL/GenBank/DDBJ databases">
        <authorList>
            <person name="Lanie J.A."/>
            <person name="Ng W.-L."/>
            <person name="Kazmierczak K.M."/>
            <person name="Andrzejewski T.M."/>
            <person name="Davidsen T.M."/>
            <person name="Wayne K.J."/>
            <person name="Tettelin H."/>
            <person name="Glass J.I."/>
            <person name="Rusch D."/>
            <person name="Podicherti R."/>
            <person name="Tsui H.-C.T."/>
            <person name="Winkler M.E."/>
        </authorList>
    </citation>
    <scope>NUCLEOTIDE SEQUENCE</scope>
</reference>
<sequence>MCGITGFLGGDCTNTTLNESTLLDMADQLLTRGPDSSGIWLDASAKIGLAHRRLAIVDLSAAGHQPMSSGSDRYVITYNGEIYNTSEIRHDLTGARLQPKWRGHSDTETLLAAFDVWGIKETITRVKGMFAIAVWDKECEELSLVRDRIGEKPLYYGWQGSGSKRTFLFGSELKALKRHSSFTNDIDRASLALYMRYCYVPTPHSIYEGIKKLEPGTILTVSLKQNSCRSEKYWDTLDVVRKGAKEPFEGSVSEITNNLDTVLKKTVSQQMMADVPLGAFLSGGVDSSTVVALMQTQSSRPVKTFTIGFEEAGFNEAEFAKSVAEHLKTEHTELYVSSEDALNVIPKLPELYCEPFADSSQIPTFIVSSLARQHVTVSLSGDGGDELFCGYNRYVFADNLWKGLNLVPAAARTLIGRSIENLPAGAWNKAFSAIDRMTPRKFNGISWGDKLQKGAGVIGSKNLNDLYMRLVSNWQDPSSVVIGSEAHQSRFSTDDSLLAGLDDITKMMAVDMVSYLPDDILVKVDRAAMGVSLETRVPFLDHDVFEFASKIPLEMKLNKGVGKTVLRDILYKYVPKDLIERPKTGFGIPVSDWLKGPLKEWAEELLGESRLRSQGFFYPEIVRQMWSEHLMGTRNWQSQLWAVLMFQAWLEDNI</sequence>
<feature type="domain" description="Glutamine amidotransferase type-2" evidence="5">
    <location>
        <begin position="2"/>
        <end position="224"/>
    </location>
</feature>
<gene>
    <name evidence="6" type="ORF">METZ01_LOCUS49738</name>
</gene>
<dbReference type="AlphaFoldDB" id="A0A381S0D1"/>
<dbReference type="InterPro" id="IPR017932">
    <property type="entry name" value="GATase_2_dom"/>
</dbReference>
<evidence type="ECO:0000256" key="2">
    <source>
        <dbReference type="ARBA" id="ARBA00022741"/>
    </source>
</evidence>
<evidence type="ECO:0000256" key="1">
    <source>
        <dbReference type="ARBA" id="ARBA00005752"/>
    </source>
</evidence>
<evidence type="ECO:0000313" key="6">
    <source>
        <dbReference type="EMBL" id="SUZ96884.1"/>
    </source>
</evidence>
<dbReference type="InterPro" id="IPR033738">
    <property type="entry name" value="AsnB_N"/>
</dbReference>
<dbReference type="SUPFAM" id="SSF56235">
    <property type="entry name" value="N-terminal nucleophile aminohydrolases (Ntn hydrolases)"/>
    <property type="match status" value="1"/>
</dbReference>
<organism evidence="6">
    <name type="scientific">marine metagenome</name>
    <dbReference type="NCBI Taxonomy" id="408172"/>
    <lineage>
        <taxon>unclassified sequences</taxon>
        <taxon>metagenomes</taxon>
        <taxon>ecological metagenomes</taxon>
    </lineage>
</organism>
<dbReference type="GO" id="GO:0004066">
    <property type="term" value="F:asparagine synthase (glutamine-hydrolyzing) activity"/>
    <property type="evidence" value="ECO:0007669"/>
    <property type="project" value="InterPro"/>
</dbReference>
<name>A0A381S0D1_9ZZZZ</name>
<accession>A0A381S0D1</accession>
<dbReference type="Pfam" id="PF00733">
    <property type="entry name" value="Asn_synthase"/>
    <property type="match status" value="1"/>
</dbReference>
<dbReference type="CDD" id="cd01991">
    <property type="entry name" value="Asn_synthase_B_C"/>
    <property type="match status" value="1"/>
</dbReference>
<dbReference type="EMBL" id="UINC01002457">
    <property type="protein sequence ID" value="SUZ96884.1"/>
    <property type="molecule type" value="Genomic_DNA"/>
</dbReference>